<name>A0ABR4HU48_9EURO</name>
<protein>
    <submittedName>
        <fullName evidence="2">Uncharacterized protein</fullName>
    </submittedName>
</protein>
<proteinExistence type="predicted"/>
<evidence type="ECO:0000313" key="2">
    <source>
        <dbReference type="EMBL" id="KAL2818936.1"/>
    </source>
</evidence>
<gene>
    <name evidence="2" type="ORF">BJX63DRAFT_383353</name>
</gene>
<keyword evidence="3" id="KW-1185">Reference proteome</keyword>
<accession>A0ABR4HU48</accession>
<dbReference type="EMBL" id="JBFXLT010000012">
    <property type="protein sequence ID" value="KAL2818936.1"/>
    <property type="molecule type" value="Genomic_DNA"/>
</dbReference>
<evidence type="ECO:0000256" key="1">
    <source>
        <dbReference type="SAM" id="MobiDB-lite"/>
    </source>
</evidence>
<feature type="compositionally biased region" description="Low complexity" evidence="1">
    <location>
        <begin position="239"/>
        <end position="261"/>
    </location>
</feature>
<reference evidence="2 3" key="1">
    <citation type="submission" date="2024-07" db="EMBL/GenBank/DDBJ databases">
        <title>Section-level genome sequencing and comparative genomics of Aspergillus sections Usti and Cavernicolus.</title>
        <authorList>
            <consortium name="Lawrence Berkeley National Laboratory"/>
            <person name="Nybo J.L."/>
            <person name="Vesth T.C."/>
            <person name="Theobald S."/>
            <person name="Frisvad J.C."/>
            <person name="Larsen T.O."/>
            <person name="Kjaerboelling I."/>
            <person name="Rothschild-Mancinelli K."/>
            <person name="Lyhne E.K."/>
            <person name="Kogle M.E."/>
            <person name="Barry K."/>
            <person name="Clum A."/>
            <person name="Na H."/>
            <person name="Ledsgaard L."/>
            <person name="Lin J."/>
            <person name="Lipzen A."/>
            <person name="Kuo A."/>
            <person name="Riley R."/>
            <person name="Mondo S."/>
            <person name="Labutti K."/>
            <person name="Haridas S."/>
            <person name="Pangalinan J."/>
            <person name="Salamov A.A."/>
            <person name="Simmons B.A."/>
            <person name="Magnuson J.K."/>
            <person name="Chen J."/>
            <person name="Drula E."/>
            <person name="Henrissat B."/>
            <person name="Wiebenga A."/>
            <person name="Lubbers R.J."/>
            <person name="Gomes A.C."/>
            <person name="Makela M.R."/>
            <person name="Stajich J."/>
            <person name="Grigoriev I.V."/>
            <person name="Mortensen U.H."/>
            <person name="De Vries R.P."/>
            <person name="Baker S.E."/>
            <person name="Andersen M.R."/>
        </authorList>
    </citation>
    <scope>NUCLEOTIDE SEQUENCE [LARGE SCALE GENOMIC DNA]</scope>
    <source>
        <strain evidence="2 3">CBS 588.65</strain>
    </source>
</reference>
<sequence>MDFPSSDRFSCLSNTTILTLSLILVRLRLRHLRKIYKRSSTPLRIKTETHRMCYYQPNAAGCTCVFLQLVQPCDSPNVQYYPSPNPAANPKPLVKVCENRFIAKGVGQRKCRKCLAPGQFQAQRLFSTPGSSLAMGAAAVGAVGPRGTGGVVGQGAIIGINGSGASNVVWENVRFGSTSGSGPRPRWVSSTALPPGKRRGGSLSRTLAAKRVSRPGPSSSPVAEAASSPITRSRLSSCSAAPSVKSALPPASVPPASVSPSLDMVGVDTALTPLAKVEGMFNVSKTEGAQGEGAKPQGSGDVAEEGIGEMMSLLMSPNSPTPLTPVPVEQVTVKEEEGHVDSAEHVDGHPRADSFFDDLDFEGGKDQVANSKAEQAEETKMEMEKNHKGFH</sequence>
<feature type="compositionally biased region" description="Basic and acidic residues" evidence="1">
    <location>
        <begin position="374"/>
        <end position="391"/>
    </location>
</feature>
<feature type="compositionally biased region" description="Basic and acidic residues" evidence="1">
    <location>
        <begin position="337"/>
        <end position="354"/>
    </location>
</feature>
<feature type="compositionally biased region" description="Low complexity" evidence="1">
    <location>
        <begin position="214"/>
        <end position="229"/>
    </location>
</feature>
<evidence type="ECO:0000313" key="3">
    <source>
        <dbReference type="Proteomes" id="UP001610334"/>
    </source>
</evidence>
<dbReference type="Proteomes" id="UP001610334">
    <property type="component" value="Unassembled WGS sequence"/>
</dbReference>
<organism evidence="2 3">
    <name type="scientific">Aspergillus granulosus</name>
    <dbReference type="NCBI Taxonomy" id="176169"/>
    <lineage>
        <taxon>Eukaryota</taxon>
        <taxon>Fungi</taxon>
        <taxon>Dikarya</taxon>
        <taxon>Ascomycota</taxon>
        <taxon>Pezizomycotina</taxon>
        <taxon>Eurotiomycetes</taxon>
        <taxon>Eurotiomycetidae</taxon>
        <taxon>Eurotiales</taxon>
        <taxon>Aspergillaceae</taxon>
        <taxon>Aspergillus</taxon>
        <taxon>Aspergillus subgen. Nidulantes</taxon>
    </lineage>
</organism>
<feature type="region of interest" description="Disordered" evidence="1">
    <location>
        <begin position="337"/>
        <end position="391"/>
    </location>
</feature>
<feature type="region of interest" description="Disordered" evidence="1">
    <location>
        <begin position="176"/>
        <end position="262"/>
    </location>
</feature>
<comment type="caution">
    <text evidence="2">The sequence shown here is derived from an EMBL/GenBank/DDBJ whole genome shotgun (WGS) entry which is preliminary data.</text>
</comment>